<dbReference type="AlphaFoldDB" id="A0A8J8MBW6"/>
<dbReference type="SUPFAM" id="SSF56235">
    <property type="entry name" value="N-terminal nucleophile aminohydrolases (Ntn hydrolases)"/>
    <property type="match status" value="1"/>
</dbReference>
<dbReference type="InterPro" id="IPR047801">
    <property type="entry name" value="Peptidase_C45"/>
</dbReference>
<dbReference type="PANTHER" id="PTHR34180">
    <property type="entry name" value="PEPTIDASE C45"/>
    <property type="match status" value="1"/>
</dbReference>
<accession>A0A8J8MBW6</accession>
<gene>
    <name evidence="2" type="ORF">HYG85_13395</name>
</gene>
<dbReference type="NCBIfam" id="NF040521">
    <property type="entry name" value="C45_proenzyme"/>
    <property type="match status" value="1"/>
</dbReference>
<organism evidence="2 3">
    <name type="scientific">Vallitalea guaymasensis</name>
    <dbReference type="NCBI Taxonomy" id="1185412"/>
    <lineage>
        <taxon>Bacteria</taxon>
        <taxon>Bacillati</taxon>
        <taxon>Bacillota</taxon>
        <taxon>Clostridia</taxon>
        <taxon>Lachnospirales</taxon>
        <taxon>Vallitaleaceae</taxon>
        <taxon>Vallitalea</taxon>
    </lineage>
</organism>
<dbReference type="Proteomes" id="UP000677305">
    <property type="component" value="Chromosome"/>
</dbReference>
<evidence type="ECO:0000259" key="1">
    <source>
        <dbReference type="Pfam" id="PF03417"/>
    </source>
</evidence>
<reference evidence="2 3" key="1">
    <citation type="submission" date="2020-07" db="EMBL/GenBank/DDBJ databases">
        <title>Vallitalea guaymasensis genome.</title>
        <authorList>
            <person name="Postec A."/>
        </authorList>
    </citation>
    <scope>NUCLEOTIDE SEQUENCE [LARGE SCALE GENOMIC DNA]</scope>
    <source>
        <strain evidence="2 3">Ra1766G1</strain>
    </source>
</reference>
<proteinExistence type="predicted"/>
<name>A0A8J8MBW6_9FIRM</name>
<evidence type="ECO:0000313" key="2">
    <source>
        <dbReference type="EMBL" id="QUH29850.1"/>
    </source>
</evidence>
<dbReference type="Pfam" id="PF03417">
    <property type="entry name" value="AAT"/>
    <property type="match status" value="1"/>
</dbReference>
<dbReference type="InterPro" id="IPR029055">
    <property type="entry name" value="Ntn_hydrolases_N"/>
</dbReference>
<keyword evidence="3" id="KW-1185">Reference proteome</keyword>
<dbReference type="Gene3D" id="3.60.60.10">
    <property type="entry name" value="Penicillin V Acylase, Chain A"/>
    <property type="match status" value="1"/>
</dbReference>
<feature type="domain" description="Peptidase C45 hydrolase" evidence="1">
    <location>
        <begin position="110"/>
        <end position="333"/>
    </location>
</feature>
<evidence type="ECO:0000313" key="3">
    <source>
        <dbReference type="Proteomes" id="UP000677305"/>
    </source>
</evidence>
<dbReference type="RefSeq" id="WP_212690104.1">
    <property type="nucleotide sequence ID" value="NZ_CP058561.1"/>
</dbReference>
<protein>
    <recommendedName>
        <fullName evidence="1">Peptidase C45 hydrolase domain-containing protein</fullName>
    </recommendedName>
</protein>
<dbReference type="InterPro" id="IPR005079">
    <property type="entry name" value="Peptidase_C45_hydrolase"/>
</dbReference>
<dbReference type="PANTHER" id="PTHR34180:SF1">
    <property type="entry name" value="BETA-ALANYL-DOPAMINE_CARCININE HYDROLASE"/>
    <property type="match status" value="1"/>
</dbReference>
<dbReference type="InterPro" id="IPR047794">
    <property type="entry name" value="C45_proenzyme-like"/>
</dbReference>
<dbReference type="EMBL" id="CP058561">
    <property type="protein sequence ID" value="QUH29850.1"/>
    <property type="molecule type" value="Genomic_DNA"/>
</dbReference>
<dbReference type="KEGG" id="vgu:HYG85_13395"/>
<sequence length="372" mass="42065">MKSIDTDYEYIVLEGSSYEVGKMRGETLKNYPGDTKYYYNLFKDSDIPLSNKKIKYIRKVYDEYCPGLNDEIEGFAEAFGVKSDNIVLNTNLFESNYGCCQIVALPCITKNSHVLVGRSYEYTPDDEKKLSICRINGKPAHLGFAVFLFGRYEGVNEHGLSITVSAAAPGVETSVNGVRFWVAIRSIIENCTNTEDAVYMLKNMPISSNSNFIIADKQGMAVLCEVSCFNGKREVKVKKAEDYLVSTNHYTIEGMKKYNVAKMNQSVMRYNAAQETMNKSIPNVSKDTLKKILSNKLPHGVCCHYYEDGLGTLYSMIFDLTTLDIHVCFGSPNINGWKKYDMFNEKKGSTNIKIPYVNEYPTAFSNFWAKCD</sequence>